<dbReference type="Proteomes" id="UP001438707">
    <property type="component" value="Unassembled WGS sequence"/>
</dbReference>
<dbReference type="SUPFAM" id="SSF103657">
    <property type="entry name" value="BAR/IMD domain-like"/>
    <property type="match status" value="1"/>
</dbReference>
<feature type="compositionally biased region" description="Polar residues" evidence="1">
    <location>
        <begin position="26"/>
        <end position="35"/>
    </location>
</feature>
<keyword evidence="4" id="KW-1185">Reference proteome</keyword>
<dbReference type="AlphaFoldDB" id="A0AAW1RQQ4"/>
<sequence length="346" mass="38401">MVVGSNLADAKLEDHSNMKPHHRPAGTSTPLQGLNNRDGPILTRLTTQWLDEARHQPGCQLSADFPGAKMGWGDRFKEKMRQGTHLSKDMHHFKGTDNDRVKHMLKEADDFASRLKSFKKHINENTAAISGLINSTHKTLTMQMPRIYEREGDTNKSIPTPAQDHAASSIRVNDLSTIIQRFESDLRTEVFAPIDRWLDVHKEISGKMTPLENRRLEFDNARRLSGRAELERVRSLQKTDRVEPVVAAKVDQQAAESDAKRLAFTQYESEVHAQLSGLILDAANMHAIFAQAFRIQGSALSSVAQSGSPDLTHQQMTGAPNATYAIEHHTHSQPLGGTGSGAWAPA</sequence>
<feature type="domain" description="BAR" evidence="2">
    <location>
        <begin position="98"/>
        <end position="281"/>
    </location>
</feature>
<gene>
    <name evidence="3" type="ORF">WJX74_002054</name>
</gene>
<dbReference type="InterPro" id="IPR004148">
    <property type="entry name" value="BAR_dom"/>
</dbReference>
<accession>A0AAW1RQQ4</accession>
<evidence type="ECO:0000259" key="2">
    <source>
        <dbReference type="Pfam" id="PF03114"/>
    </source>
</evidence>
<proteinExistence type="predicted"/>
<protein>
    <recommendedName>
        <fullName evidence="2">BAR domain-containing protein</fullName>
    </recommendedName>
</protein>
<dbReference type="GO" id="GO:0005737">
    <property type="term" value="C:cytoplasm"/>
    <property type="evidence" value="ECO:0007669"/>
    <property type="project" value="InterPro"/>
</dbReference>
<feature type="region of interest" description="Disordered" evidence="1">
    <location>
        <begin position="1"/>
        <end position="38"/>
    </location>
</feature>
<organism evidence="3 4">
    <name type="scientific">Apatococcus lobatus</name>
    <dbReference type="NCBI Taxonomy" id="904363"/>
    <lineage>
        <taxon>Eukaryota</taxon>
        <taxon>Viridiplantae</taxon>
        <taxon>Chlorophyta</taxon>
        <taxon>core chlorophytes</taxon>
        <taxon>Trebouxiophyceae</taxon>
        <taxon>Chlorellales</taxon>
        <taxon>Chlorellaceae</taxon>
        <taxon>Apatococcus</taxon>
    </lineage>
</organism>
<evidence type="ECO:0000256" key="1">
    <source>
        <dbReference type="SAM" id="MobiDB-lite"/>
    </source>
</evidence>
<dbReference type="Gene3D" id="1.20.1270.60">
    <property type="entry name" value="Arfaptin homology (AH) domain/BAR domain"/>
    <property type="match status" value="1"/>
</dbReference>
<evidence type="ECO:0000313" key="3">
    <source>
        <dbReference type="EMBL" id="KAK9835511.1"/>
    </source>
</evidence>
<dbReference type="EMBL" id="JALJOS010000008">
    <property type="protein sequence ID" value="KAK9835511.1"/>
    <property type="molecule type" value="Genomic_DNA"/>
</dbReference>
<evidence type="ECO:0000313" key="4">
    <source>
        <dbReference type="Proteomes" id="UP001438707"/>
    </source>
</evidence>
<dbReference type="Pfam" id="PF03114">
    <property type="entry name" value="BAR"/>
    <property type="match status" value="1"/>
</dbReference>
<comment type="caution">
    <text evidence="3">The sequence shown here is derived from an EMBL/GenBank/DDBJ whole genome shotgun (WGS) entry which is preliminary data.</text>
</comment>
<reference evidence="3 4" key="1">
    <citation type="journal article" date="2024" name="Nat. Commun.">
        <title>Phylogenomics reveals the evolutionary origins of lichenization in chlorophyte algae.</title>
        <authorList>
            <person name="Puginier C."/>
            <person name="Libourel C."/>
            <person name="Otte J."/>
            <person name="Skaloud P."/>
            <person name="Haon M."/>
            <person name="Grisel S."/>
            <person name="Petersen M."/>
            <person name="Berrin J.G."/>
            <person name="Delaux P.M."/>
            <person name="Dal Grande F."/>
            <person name="Keller J."/>
        </authorList>
    </citation>
    <scope>NUCLEOTIDE SEQUENCE [LARGE SCALE GENOMIC DNA]</scope>
    <source>
        <strain evidence="3 4">SAG 2145</strain>
    </source>
</reference>
<dbReference type="InterPro" id="IPR027267">
    <property type="entry name" value="AH/BAR_dom_sf"/>
</dbReference>
<name>A0AAW1RQQ4_9CHLO</name>